<dbReference type="EMBL" id="CM039438">
    <property type="protein sequence ID" value="KAI4298352.1"/>
    <property type="molecule type" value="Genomic_DNA"/>
</dbReference>
<accession>A0ACB9KM57</accession>
<name>A0ACB9KM57_BAUVA</name>
<organism evidence="1 2">
    <name type="scientific">Bauhinia variegata</name>
    <name type="common">Purple orchid tree</name>
    <name type="synonym">Phanera variegata</name>
    <dbReference type="NCBI Taxonomy" id="167791"/>
    <lineage>
        <taxon>Eukaryota</taxon>
        <taxon>Viridiplantae</taxon>
        <taxon>Streptophyta</taxon>
        <taxon>Embryophyta</taxon>
        <taxon>Tracheophyta</taxon>
        <taxon>Spermatophyta</taxon>
        <taxon>Magnoliopsida</taxon>
        <taxon>eudicotyledons</taxon>
        <taxon>Gunneridae</taxon>
        <taxon>Pentapetalae</taxon>
        <taxon>rosids</taxon>
        <taxon>fabids</taxon>
        <taxon>Fabales</taxon>
        <taxon>Fabaceae</taxon>
        <taxon>Cercidoideae</taxon>
        <taxon>Cercideae</taxon>
        <taxon>Bauhiniinae</taxon>
        <taxon>Bauhinia</taxon>
    </lineage>
</organism>
<evidence type="ECO:0000313" key="2">
    <source>
        <dbReference type="Proteomes" id="UP000828941"/>
    </source>
</evidence>
<sequence>MRVINIATAAAIPTIAFTLNAFPLLPSDDGESVEADFDELRAELCSDGDNRCEEEGDEESWFDPFGGGGEGGVPDFPRPSLLELGGLGGGELLLPPLSLEGGGGDSLPSFDEEGGGGDDGGCGDCFGAGGGGEEDGGDCFGVGDDGEESSGGDGGGGDDSELGEGGELLGLLSAIS</sequence>
<dbReference type="Proteomes" id="UP000828941">
    <property type="component" value="Chromosome 13"/>
</dbReference>
<proteinExistence type="predicted"/>
<keyword evidence="2" id="KW-1185">Reference proteome</keyword>
<comment type="caution">
    <text evidence="1">The sequence shown here is derived from an EMBL/GenBank/DDBJ whole genome shotgun (WGS) entry which is preliminary data.</text>
</comment>
<reference evidence="1 2" key="1">
    <citation type="journal article" date="2022" name="DNA Res.">
        <title>Chromosomal-level genome assembly of the orchid tree Bauhinia variegata (Leguminosae; Cercidoideae) supports the allotetraploid origin hypothesis of Bauhinia.</title>
        <authorList>
            <person name="Zhong Y."/>
            <person name="Chen Y."/>
            <person name="Zheng D."/>
            <person name="Pang J."/>
            <person name="Liu Y."/>
            <person name="Luo S."/>
            <person name="Meng S."/>
            <person name="Qian L."/>
            <person name="Wei D."/>
            <person name="Dai S."/>
            <person name="Zhou R."/>
        </authorList>
    </citation>
    <scope>NUCLEOTIDE SEQUENCE [LARGE SCALE GENOMIC DNA]</scope>
    <source>
        <strain evidence="1">BV-YZ2020</strain>
    </source>
</reference>
<gene>
    <name evidence="1" type="ORF">L6164_031925</name>
</gene>
<evidence type="ECO:0000313" key="1">
    <source>
        <dbReference type="EMBL" id="KAI4298352.1"/>
    </source>
</evidence>
<protein>
    <submittedName>
        <fullName evidence="1">Uncharacterized protein</fullName>
    </submittedName>
</protein>